<dbReference type="STRING" id="1037660.A0A066WA54"/>
<organism evidence="6 7">
    <name type="scientific">Tilletiaria anomala (strain ATCC 24038 / CBS 436.72 / UBC 951)</name>
    <dbReference type="NCBI Taxonomy" id="1037660"/>
    <lineage>
        <taxon>Eukaryota</taxon>
        <taxon>Fungi</taxon>
        <taxon>Dikarya</taxon>
        <taxon>Basidiomycota</taxon>
        <taxon>Ustilaginomycotina</taxon>
        <taxon>Exobasidiomycetes</taxon>
        <taxon>Georgefischeriales</taxon>
        <taxon>Tilletiariaceae</taxon>
        <taxon>Tilletiaria</taxon>
    </lineage>
</organism>
<evidence type="ECO:0000256" key="3">
    <source>
        <dbReference type="PROSITE-ProRule" id="PRU00221"/>
    </source>
</evidence>
<evidence type="ECO:0000256" key="1">
    <source>
        <dbReference type="ARBA" id="ARBA00022574"/>
    </source>
</evidence>
<dbReference type="OrthoDB" id="429520at2759"/>
<evidence type="ECO:0000256" key="2">
    <source>
        <dbReference type="ARBA" id="ARBA00022737"/>
    </source>
</evidence>
<dbReference type="Gene3D" id="2.130.10.10">
    <property type="entry name" value="YVTN repeat-like/Quinoprotein amine dehydrogenase"/>
    <property type="match status" value="2"/>
</dbReference>
<feature type="region of interest" description="Disordered" evidence="4">
    <location>
        <begin position="860"/>
        <end position="892"/>
    </location>
</feature>
<feature type="region of interest" description="Disordered" evidence="4">
    <location>
        <begin position="1070"/>
        <end position="1105"/>
    </location>
</feature>
<feature type="region of interest" description="Disordered" evidence="4">
    <location>
        <begin position="1"/>
        <end position="71"/>
    </location>
</feature>
<feature type="compositionally biased region" description="Polar residues" evidence="4">
    <location>
        <begin position="1"/>
        <end position="24"/>
    </location>
</feature>
<reference evidence="6 7" key="1">
    <citation type="submission" date="2014-05" db="EMBL/GenBank/DDBJ databases">
        <title>Draft genome sequence of a rare smut relative, Tilletiaria anomala UBC 951.</title>
        <authorList>
            <consortium name="DOE Joint Genome Institute"/>
            <person name="Toome M."/>
            <person name="Kuo A."/>
            <person name="Henrissat B."/>
            <person name="Lipzen A."/>
            <person name="Tritt A."/>
            <person name="Yoshinaga Y."/>
            <person name="Zane M."/>
            <person name="Barry K."/>
            <person name="Grigoriev I.V."/>
            <person name="Spatafora J.W."/>
            <person name="Aimea M.C."/>
        </authorList>
    </citation>
    <scope>NUCLEOTIDE SEQUENCE [LARGE SCALE GENOMIC DNA]</scope>
    <source>
        <strain evidence="6 7">UBC 951</strain>
    </source>
</reference>
<dbReference type="OMA" id="EFSPHVS"/>
<dbReference type="SUPFAM" id="SSF50998">
    <property type="entry name" value="Quinoprotein alcohol dehydrogenase-like"/>
    <property type="match status" value="1"/>
</dbReference>
<dbReference type="PROSITE" id="PS50082">
    <property type="entry name" value="WD_REPEATS_2"/>
    <property type="match status" value="1"/>
</dbReference>
<comment type="caution">
    <text evidence="6">The sequence shown here is derived from an EMBL/GenBank/DDBJ whole genome shotgun (WGS) entry which is preliminary data.</text>
</comment>
<dbReference type="Pfam" id="PF12937">
    <property type="entry name" value="F-box-like"/>
    <property type="match status" value="1"/>
</dbReference>
<dbReference type="EMBL" id="JMSN01000027">
    <property type="protein sequence ID" value="KDN47949.1"/>
    <property type="molecule type" value="Genomic_DNA"/>
</dbReference>
<dbReference type="InterPro" id="IPR001680">
    <property type="entry name" value="WD40_rpt"/>
</dbReference>
<dbReference type="InterPro" id="IPR001810">
    <property type="entry name" value="F-box_dom"/>
</dbReference>
<dbReference type="InterPro" id="IPR003903">
    <property type="entry name" value="UIM_dom"/>
</dbReference>
<dbReference type="GeneID" id="25266458"/>
<dbReference type="PANTHER" id="PTHR44436">
    <property type="entry name" value="F-BOX/WD REPEAT-CONTAINING PROTEIN 2"/>
    <property type="match status" value="1"/>
</dbReference>
<evidence type="ECO:0000313" key="7">
    <source>
        <dbReference type="Proteomes" id="UP000027361"/>
    </source>
</evidence>
<feature type="compositionally biased region" description="Low complexity" evidence="4">
    <location>
        <begin position="960"/>
        <end position="989"/>
    </location>
</feature>
<proteinExistence type="predicted"/>
<dbReference type="HOGENOM" id="CLU_271288_0_0_1"/>
<evidence type="ECO:0000256" key="4">
    <source>
        <dbReference type="SAM" id="MobiDB-lite"/>
    </source>
</evidence>
<gene>
    <name evidence="6" type="ORF">K437DRAFT_273537</name>
</gene>
<feature type="domain" description="F-box" evidence="5">
    <location>
        <begin position="124"/>
        <end position="170"/>
    </location>
</feature>
<dbReference type="InterPro" id="IPR036047">
    <property type="entry name" value="F-box-like_dom_sf"/>
</dbReference>
<dbReference type="SMART" id="SM00726">
    <property type="entry name" value="UIM"/>
    <property type="match status" value="3"/>
</dbReference>
<dbReference type="AlphaFoldDB" id="A0A066WA54"/>
<keyword evidence="1 3" id="KW-0853">WD repeat</keyword>
<sequence>MSNSLSSVHQNDIQPQASQIISSRDAQHDLSHHPYEASGSPMGPLHKDQRVHGHLAVPDPPSSQPTSVDDALGPLDDAYFARKRAALRSQHKGKGRPRLNGSESSADHPSPSTRSDVGIQNYLRSAIGEIPTEILVRVFSYLDVISLAQVALVCSFWAAIVHDDATWRLAFATNFDVQGGDETLPTLRRTHKLSWKAEYVRRSDLLRRWRKSRTATILTDPRIGLLSGIAISLQHKFMLSTSVANGVASRSDPFTGKVAKGMVEALTGEGFVTSVSASAVDADGSRVVWGFESGNVCVSLLGRQGANPRGIIKTVSFPARDSHTGPVNDVALPFASKKGGVHAHNRSADRQGQRAARLGEAGQAFVTAGEDGTVRLWSIKLRAAVWVGEATQALFQEEEARLDDASEHNSLPRQPLSVPLEKVDYDPTGTIIAAARDGTVLCWHGFNMELLEKGSIAAGPILSPRHVAVFRPSKASLYAPADLVLEDEADRSEGRVSLLLRFKEDDGFWRHDISFGENLPMAPKFATCRFDAQGQGNITCLRADFDIGERTSASPLRSPFVRSASRRGAFDGDIPALILGPSAQELRTSEIKITLRERKFVCVGTGTGKVFVYPWDIKGAAKSIGGDQTWLHLSEPQTRCSPSFALEVGVFEVTALDFNAAFLLCGTSDGSVKVFNALTGQLVRTFADRAASRHPARMLAAGELTMSEALRFRVTQIITTEDAFVAIIGSHVLAWRCETAMRSTLRKAGKSSSGKSRHPLRRLDSKIQAQNDLEDEVMECTESVRSEAARTQAELRTQQYWQEVSTLDDMTEQEAFAYAMMLSRDQQEASGRTGHGGNGIIIDDEAELQAALDAIALSEARTGSPHEASEGASPDASFASSPGPSPGLQGVSSPRAWQILAHAGSAASNTTDLRSGAHSKVQTVQVPRSARRNAADSATRSAFAEGSALPEIGSPTEWPSVSPLSTSLRSSSMTSSVSAPRSFSASSPRNMPSPSSVPNSAGDTRCTSFANATTAATGAAGGGAGTDADRPSSSLGAWAAGNPIRQAAAMPSSRGVRIANSPSLLARDLQRQKQQQQYIGSSAPASLLPQNASPMRGSSSASPANGSMTLLVGVDGMDDDLRFAIELSLAEEKSRQQSQT</sequence>
<protein>
    <recommendedName>
        <fullName evidence="5">F-box domain-containing protein</fullName>
    </recommendedName>
</protein>
<name>A0A066WA54_TILAU</name>
<dbReference type="InParanoid" id="A0A066WA54"/>
<accession>A0A066WA54</accession>
<feature type="compositionally biased region" description="Basic and acidic residues" evidence="4">
    <location>
        <begin position="25"/>
        <end position="35"/>
    </location>
</feature>
<dbReference type="PANTHER" id="PTHR44436:SF1">
    <property type="entry name" value="F-BOX_WD REPEAT-CONTAINING PROTEIN 2"/>
    <property type="match status" value="1"/>
</dbReference>
<dbReference type="SMART" id="SM00320">
    <property type="entry name" value="WD40"/>
    <property type="match status" value="3"/>
</dbReference>
<feature type="compositionally biased region" description="Low complexity" evidence="4">
    <location>
        <begin position="871"/>
        <end position="882"/>
    </location>
</feature>
<feature type="region of interest" description="Disordered" evidence="4">
    <location>
        <begin position="87"/>
        <end position="117"/>
    </location>
</feature>
<feature type="compositionally biased region" description="Polar residues" evidence="4">
    <location>
        <begin position="990"/>
        <end position="1011"/>
    </location>
</feature>
<dbReference type="CDD" id="cd09917">
    <property type="entry name" value="F-box_SF"/>
    <property type="match status" value="1"/>
</dbReference>
<evidence type="ECO:0000313" key="6">
    <source>
        <dbReference type="EMBL" id="KDN47949.1"/>
    </source>
</evidence>
<dbReference type="RefSeq" id="XP_013243968.1">
    <property type="nucleotide sequence ID" value="XM_013388514.1"/>
</dbReference>
<keyword evidence="7" id="KW-1185">Reference proteome</keyword>
<feature type="compositionally biased region" description="Basic residues" evidence="4">
    <location>
        <begin position="87"/>
        <end position="97"/>
    </location>
</feature>
<keyword evidence="2" id="KW-0677">Repeat</keyword>
<dbReference type="PROSITE" id="PS50181">
    <property type="entry name" value="FBOX"/>
    <property type="match status" value="1"/>
</dbReference>
<dbReference type="Proteomes" id="UP000027361">
    <property type="component" value="Unassembled WGS sequence"/>
</dbReference>
<feature type="repeat" description="WD" evidence="3">
    <location>
        <begin position="362"/>
        <end position="380"/>
    </location>
</feature>
<dbReference type="InterPro" id="IPR015943">
    <property type="entry name" value="WD40/YVTN_repeat-like_dom_sf"/>
</dbReference>
<dbReference type="SUPFAM" id="SSF81383">
    <property type="entry name" value="F-box domain"/>
    <property type="match status" value="1"/>
</dbReference>
<dbReference type="SMART" id="SM00256">
    <property type="entry name" value="FBOX"/>
    <property type="match status" value="1"/>
</dbReference>
<feature type="region of interest" description="Disordered" evidence="4">
    <location>
        <begin position="908"/>
        <end position="1038"/>
    </location>
</feature>
<dbReference type="InterPro" id="IPR011047">
    <property type="entry name" value="Quinoprotein_ADH-like_sf"/>
</dbReference>
<feature type="compositionally biased region" description="Polar residues" evidence="4">
    <location>
        <begin position="1078"/>
        <end position="1105"/>
    </location>
</feature>
<evidence type="ECO:0000259" key="5">
    <source>
        <dbReference type="PROSITE" id="PS50181"/>
    </source>
</evidence>
<dbReference type="InterPro" id="IPR042627">
    <property type="entry name" value="FBXW2"/>
</dbReference>
<dbReference type="Gene3D" id="1.20.1280.50">
    <property type="match status" value="1"/>
</dbReference>